<dbReference type="Gramene" id="TraesCS5A02G034900.1">
    <property type="protein sequence ID" value="TraesCS5A02G034900.1"/>
    <property type="gene ID" value="TraesCS5A02G034900"/>
</dbReference>
<dbReference type="AlphaFoldDB" id="A0A3B6KB30"/>
<dbReference type="Gramene" id="TraesCLE_scaffold_051154_01G000100.1">
    <property type="protein sequence ID" value="TraesCLE_scaffold_051154_01G000100.1"/>
    <property type="gene ID" value="TraesCLE_scaffold_051154_01G000100"/>
</dbReference>
<dbReference type="Gramene" id="TraesCS5A03G0088700.1">
    <property type="protein sequence ID" value="TraesCS5A03G0088700.1.CDS"/>
    <property type="gene ID" value="TraesCS5A03G0088700"/>
</dbReference>
<accession>A0A3B6KB30</accession>
<dbReference type="Gramene" id="TraesNOR5A03G02596810.1">
    <property type="protein sequence ID" value="TraesNOR5A03G02596810.1"/>
    <property type="gene ID" value="TraesNOR5A03G02596810"/>
</dbReference>
<name>A0A3B6KB30_WHEAT</name>
<dbReference type="Proteomes" id="UP000019116">
    <property type="component" value="Chromosome 5A"/>
</dbReference>
<keyword evidence="3" id="KW-1185">Reference proteome</keyword>
<dbReference type="Gramene" id="TraesROB_scaffold_034858_01G000100.1">
    <property type="protein sequence ID" value="TraesROB_scaffold_034858_01G000100.1"/>
    <property type="gene ID" value="TraesROB_scaffold_034858_01G000100"/>
</dbReference>
<evidence type="ECO:0000256" key="1">
    <source>
        <dbReference type="SAM" id="MobiDB-lite"/>
    </source>
</evidence>
<dbReference type="EnsemblPlants" id="TraesCS5A02G034900.1">
    <property type="protein sequence ID" value="TraesCS5A02G034900.1"/>
    <property type="gene ID" value="TraesCS5A02G034900"/>
</dbReference>
<protein>
    <submittedName>
        <fullName evidence="2">Uncharacterized protein</fullName>
    </submittedName>
</protein>
<feature type="compositionally biased region" description="Acidic residues" evidence="1">
    <location>
        <begin position="103"/>
        <end position="119"/>
    </location>
</feature>
<proteinExistence type="predicted"/>
<dbReference type="Gramene" id="TraesARI5A03G02618190.1">
    <property type="protein sequence ID" value="TraesARI5A03G02618190.1"/>
    <property type="gene ID" value="TraesARI5A03G02618190"/>
</dbReference>
<feature type="region of interest" description="Disordered" evidence="1">
    <location>
        <begin position="81"/>
        <end position="123"/>
    </location>
</feature>
<reference evidence="2" key="2">
    <citation type="submission" date="2018-10" db="UniProtKB">
        <authorList>
            <consortium name="EnsemblPlants"/>
        </authorList>
    </citation>
    <scope>IDENTIFICATION</scope>
</reference>
<dbReference type="OMA" id="HISMMYV"/>
<dbReference type="Gramene" id="TraesLAC5A03G02531780.1">
    <property type="protein sequence ID" value="TraesLAC5A03G02531780.1"/>
    <property type="gene ID" value="TraesLAC5A03G02531780"/>
</dbReference>
<feature type="compositionally biased region" description="Basic and acidic residues" evidence="1">
    <location>
        <begin position="90"/>
        <end position="102"/>
    </location>
</feature>
<reference evidence="2" key="1">
    <citation type="submission" date="2018-08" db="EMBL/GenBank/DDBJ databases">
        <authorList>
            <person name="Rossello M."/>
        </authorList>
    </citation>
    <scope>NUCLEOTIDE SEQUENCE [LARGE SCALE GENOMIC DNA]</scope>
    <source>
        <strain evidence="2">cv. Chinese Spring</strain>
    </source>
</reference>
<organism evidence="2">
    <name type="scientific">Triticum aestivum</name>
    <name type="common">Wheat</name>
    <dbReference type="NCBI Taxonomy" id="4565"/>
    <lineage>
        <taxon>Eukaryota</taxon>
        <taxon>Viridiplantae</taxon>
        <taxon>Streptophyta</taxon>
        <taxon>Embryophyta</taxon>
        <taxon>Tracheophyta</taxon>
        <taxon>Spermatophyta</taxon>
        <taxon>Magnoliopsida</taxon>
        <taxon>Liliopsida</taxon>
        <taxon>Poales</taxon>
        <taxon>Poaceae</taxon>
        <taxon>BOP clade</taxon>
        <taxon>Pooideae</taxon>
        <taxon>Triticodae</taxon>
        <taxon>Triticeae</taxon>
        <taxon>Triticinae</taxon>
        <taxon>Triticum</taxon>
    </lineage>
</organism>
<sequence length="183" mass="20343">MADRQDKQVITEARNSHISMMYVIARTINLSHSIYFVREDIGSPARIIFALKPVLNSSRADPLQVQLDGLIGSSVIQSTSLKEPQEVDEVAAREEDDARGAEDIAEEESCAGGEEEAEDDGVHVVADDGDREREVGEGAVVADDQQTRMREREHEVEDSGLRCVTNLQLFCFCSYLSEPRWSS</sequence>
<evidence type="ECO:0000313" key="3">
    <source>
        <dbReference type="Proteomes" id="UP000019116"/>
    </source>
</evidence>
<dbReference type="Gramene" id="TraesJUL5A03G02596990.1">
    <property type="protein sequence ID" value="TraesJUL5A03G02596990.1"/>
    <property type="gene ID" value="TraesJUL5A03G02596990"/>
</dbReference>
<dbReference type="Gramene" id="TraesSYM5A03G02605720.1">
    <property type="protein sequence ID" value="TraesSYM5A03G02605720.1"/>
    <property type="gene ID" value="TraesSYM5A03G02605720"/>
</dbReference>
<evidence type="ECO:0000313" key="2">
    <source>
        <dbReference type="EnsemblPlants" id="TraesCS5A02G034900.1"/>
    </source>
</evidence>